<proteinExistence type="predicted"/>
<name>A0A433Q1F7_9FUNG</name>
<dbReference type="Pfam" id="PF01965">
    <property type="entry name" value="DJ-1_PfpI"/>
    <property type="match status" value="1"/>
</dbReference>
<dbReference type="SUPFAM" id="SSF52317">
    <property type="entry name" value="Class I glutamine amidotransferase-like"/>
    <property type="match status" value="1"/>
</dbReference>
<dbReference type="InterPro" id="IPR052158">
    <property type="entry name" value="INH-QAR"/>
</dbReference>
<dbReference type="AlphaFoldDB" id="A0A433Q1F7"/>
<dbReference type="PANTHER" id="PTHR43130:SF15">
    <property type="entry name" value="THIJ_PFPI FAMILY PROTEIN (AFU_ORTHOLOGUE AFUA_5G14240)"/>
    <property type="match status" value="1"/>
</dbReference>
<gene>
    <name evidence="2" type="ORF">BC938DRAFT_474844</name>
</gene>
<reference evidence="2 3" key="1">
    <citation type="journal article" date="2018" name="New Phytol.">
        <title>Phylogenomics of Endogonaceae and evolution of mycorrhizas within Mucoromycota.</title>
        <authorList>
            <person name="Chang Y."/>
            <person name="Desiro A."/>
            <person name="Na H."/>
            <person name="Sandor L."/>
            <person name="Lipzen A."/>
            <person name="Clum A."/>
            <person name="Barry K."/>
            <person name="Grigoriev I.V."/>
            <person name="Martin F.M."/>
            <person name="Stajich J.E."/>
            <person name="Smith M.E."/>
            <person name="Bonito G."/>
            <person name="Spatafora J.W."/>
        </authorList>
    </citation>
    <scope>NUCLEOTIDE SEQUENCE [LARGE SCALE GENOMIC DNA]</scope>
    <source>
        <strain evidence="2 3">AD002</strain>
    </source>
</reference>
<dbReference type="InterPro" id="IPR029062">
    <property type="entry name" value="Class_I_gatase-like"/>
</dbReference>
<dbReference type="Proteomes" id="UP000274822">
    <property type="component" value="Unassembled WGS sequence"/>
</dbReference>
<comment type="caution">
    <text evidence="2">The sequence shown here is derived from an EMBL/GenBank/DDBJ whole genome shotgun (WGS) entry which is preliminary data.</text>
</comment>
<dbReference type="EMBL" id="RBNJ01019065">
    <property type="protein sequence ID" value="RUS23639.1"/>
    <property type="molecule type" value="Genomic_DNA"/>
</dbReference>
<dbReference type="Gene3D" id="3.40.50.880">
    <property type="match status" value="1"/>
</dbReference>
<dbReference type="PANTHER" id="PTHR43130">
    <property type="entry name" value="ARAC-FAMILY TRANSCRIPTIONAL REGULATOR"/>
    <property type="match status" value="1"/>
</dbReference>
<evidence type="ECO:0000313" key="3">
    <source>
        <dbReference type="Proteomes" id="UP000274822"/>
    </source>
</evidence>
<evidence type="ECO:0000259" key="1">
    <source>
        <dbReference type="Pfam" id="PF01965"/>
    </source>
</evidence>
<keyword evidence="3" id="KW-1185">Reference proteome</keyword>
<dbReference type="InterPro" id="IPR002818">
    <property type="entry name" value="DJ-1/PfpI"/>
</dbReference>
<feature type="domain" description="DJ-1/PfpI" evidence="1">
    <location>
        <begin position="59"/>
        <end position="154"/>
    </location>
</feature>
<protein>
    <recommendedName>
        <fullName evidence="1">DJ-1/PfpI domain-containing protein</fullName>
    </recommendedName>
</protein>
<feature type="non-terminal residue" evidence="2">
    <location>
        <position position="154"/>
    </location>
</feature>
<evidence type="ECO:0000313" key="2">
    <source>
        <dbReference type="EMBL" id="RUS23639.1"/>
    </source>
</evidence>
<accession>A0A433Q1F7</accession>
<sequence length="154" mass="16978">MVNISASTAVLPAWMIHGSWSMSWKLNPIHITIPMSLFGNLPALLKPPSDLRFTVGAVLFYDHDVLDLNGPLHFFGGSGQFEIKTIAETKEPVANCGGTHTLVTHTFDEDTEFDFLFIPGAGPRGLLDLSQNERVVAYVKKVAPRMKFIFSVCT</sequence>
<organism evidence="2 3">
    <name type="scientific">Jimgerdemannia flammicorona</name>
    <dbReference type="NCBI Taxonomy" id="994334"/>
    <lineage>
        <taxon>Eukaryota</taxon>
        <taxon>Fungi</taxon>
        <taxon>Fungi incertae sedis</taxon>
        <taxon>Mucoromycota</taxon>
        <taxon>Mucoromycotina</taxon>
        <taxon>Endogonomycetes</taxon>
        <taxon>Endogonales</taxon>
        <taxon>Endogonaceae</taxon>
        <taxon>Jimgerdemannia</taxon>
    </lineage>
</organism>